<proteinExistence type="predicted"/>
<accession>A0A6A5W2I3</accession>
<dbReference type="AlphaFoldDB" id="A0A6A5W2I3"/>
<dbReference type="EMBL" id="ML976657">
    <property type="protein sequence ID" value="KAF1979667.1"/>
    <property type="molecule type" value="Genomic_DNA"/>
</dbReference>
<dbReference type="OrthoDB" id="288942at2759"/>
<dbReference type="Proteomes" id="UP000800036">
    <property type="component" value="Unassembled WGS sequence"/>
</dbReference>
<reference evidence="1" key="1">
    <citation type="journal article" date="2020" name="Stud. Mycol.">
        <title>101 Dothideomycetes genomes: a test case for predicting lifestyles and emergence of pathogens.</title>
        <authorList>
            <person name="Haridas S."/>
            <person name="Albert R."/>
            <person name="Binder M."/>
            <person name="Bloem J."/>
            <person name="Labutti K."/>
            <person name="Salamov A."/>
            <person name="Andreopoulos B."/>
            <person name="Baker S."/>
            <person name="Barry K."/>
            <person name="Bills G."/>
            <person name="Bluhm B."/>
            <person name="Cannon C."/>
            <person name="Castanera R."/>
            <person name="Culley D."/>
            <person name="Daum C."/>
            <person name="Ezra D."/>
            <person name="Gonzalez J."/>
            <person name="Henrissat B."/>
            <person name="Kuo A."/>
            <person name="Liang C."/>
            <person name="Lipzen A."/>
            <person name="Lutzoni F."/>
            <person name="Magnuson J."/>
            <person name="Mondo S."/>
            <person name="Nolan M."/>
            <person name="Ohm R."/>
            <person name="Pangilinan J."/>
            <person name="Park H.-J."/>
            <person name="Ramirez L."/>
            <person name="Alfaro M."/>
            <person name="Sun H."/>
            <person name="Tritt A."/>
            <person name="Yoshinaga Y."/>
            <person name="Zwiers L.-H."/>
            <person name="Turgeon B."/>
            <person name="Goodwin S."/>
            <person name="Spatafora J."/>
            <person name="Crous P."/>
            <person name="Grigoriev I."/>
        </authorList>
    </citation>
    <scope>NUCLEOTIDE SEQUENCE</scope>
    <source>
        <strain evidence="1">CBS 107.79</strain>
    </source>
</reference>
<sequence>MQDCMGAKAEPKFQEITQKGLAIPKREARALRRSLAEIKPENSNSQLQSPLYSILPNEVRNSVFEYAVCQVVNPFSKPETHHARRRPSHELLPVIDTSLLRTCRLVYYETRAIPLRSTTHHRYGDQAISYESEDWDHYLFHLSNQSGQHLYHLHTTVWHIPRFDTHLQQHMHWRRLTWTIYKIFTRFKQVLFPDSCREVNLEFETLRNDPLHQRITRQVADGCRDLPLIRRNNSRIEIDEKYTLEYTWDGLIWQPSDGTTGPGGYVATTYHVTRLCWRVPEPERNYMHYDHWDCLRSEKIKPAPSSYVSDNEGKG</sequence>
<organism evidence="1 2">
    <name type="scientific">Bimuria novae-zelandiae CBS 107.79</name>
    <dbReference type="NCBI Taxonomy" id="1447943"/>
    <lineage>
        <taxon>Eukaryota</taxon>
        <taxon>Fungi</taxon>
        <taxon>Dikarya</taxon>
        <taxon>Ascomycota</taxon>
        <taxon>Pezizomycotina</taxon>
        <taxon>Dothideomycetes</taxon>
        <taxon>Pleosporomycetidae</taxon>
        <taxon>Pleosporales</taxon>
        <taxon>Massarineae</taxon>
        <taxon>Didymosphaeriaceae</taxon>
        <taxon>Bimuria</taxon>
    </lineage>
</organism>
<evidence type="ECO:0000313" key="2">
    <source>
        <dbReference type="Proteomes" id="UP000800036"/>
    </source>
</evidence>
<keyword evidence="2" id="KW-1185">Reference proteome</keyword>
<gene>
    <name evidence="1" type="ORF">BU23DRAFT_102433</name>
</gene>
<evidence type="ECO:0008006" key="3">
    <source>
        <dbReference type="Google" id="ProtNLM"/>
    </source>
</evidence>
<protein>
    <recommendedName>
        <fullName evidence="3">F-box domain-containing protein</fullName>
    </recommendedName>
</protein>
<name>A0A6A5W2I3_9PLEO</name>
<evidence type="ECO:0000313" key="1">
    <source>
        <dbReference type="EMBL" id="KAF1979667.1"/>
    </source>
</evidence>